<evidence type="ECO:0000256" key="1">
    <source>
        <dbReference type="ARBA" id="ARBA00005028"/>
    </source>
</evidence>
<protein>
    <recommendedName>
        <fullName evidence="5">Aldose 1-epimerase</fullName>
        <ecNumber evidence="5">5.1.3.3</ecNumber>
    </recommendedName>
</protein>
<sequence>MFCQPSTFGELPDGQTITQYTLRNPSGMSISVINYGATLISVKVPGLRGTVHELTLGFDHLEEYLNHDFYFGATIGRVTNRIANASFNYQGEEIHLTKNKDFAHHLHGGERGFDKAIWQPEVSIQSDKASVEFKIVSPDGDQGYPGTLEVKTTYSLTLANELKISFEAKTDRVTPVDLTNHAYWNLAGAGQGTVLDHVLQVFADHYVVTDKDLLPTGQIAEVNDTPFDFRQPHHLGERLEEIPIGGYDLCFVLPAMINHHPRLVSQIKEPMSGRTLEVQTTQPGLQFYTGNSLKSYPISGGLTTQRYGAFCMETQNFPGAVNYPQFPSPFLLPGERYYHETIYRLIW</sequence>
<dbReference type="GO" id="GO:0030246">
    <property type="term" value="F:carbohydrate binding"/>
    <property type="evidence" value="ECO:0007669"/>
    <property type="project" value="InterPro"/>
</dbReference>
<dbReference type="EC" id="5.1.3.3" evidence="5"/>
<dbReference type="InterPro" id="IPR015443">
    <property type="entry name" value="Aldose_1-epimerase"/>
</dbReference>
<dbReference type="Pfam" id="PF01263">
    <property type="entry name" value="Aldose_epim"/>
    <property type="match status" value="1"/>
</dbReference>
<dbReference type="EMBL" id="AP018005">
    <property type="protein sequence ID" value="BBB14604.1"/>
    <property type="molecule type" value="Genomic_DNA"/>
</dbReference>
<dbReference type="InterPro" id="IPR014718">
    <property type="entry name" value="GH-type_carb-bd"/>
</dbReference>
<feature type="active site" description="Proton donor" evidence="6">
    <location>
        <position position="181"/>
    </location>
</feature>
<feature type="binding site" evidence="8">
    <location>
        <begin position="80"/>
        <end position="81"/>
    </location>
    <ligand>
        <name>beta-D-galactose</name>
        <dbReference type="ChEBI" id="CHEBI:27667"/>
    </ligand>
</feature>
<dbReference type="KEGG" id="rvi:RVIR1_00620"/>
<keyword evidence="4 5" id="KW-0119">Carbohydrate metabolism</keyword>
<dbReference type="NCBIfam" id="NF008277">
    <property type="entry name" value="PRK11055.1"/>
    <property type="match status" value="1"/>
</dbReference>
<dbReference type="CDD" id="cd09019">
    <property type="entry name" value="galactose_mutarotase_like"/>
    <property type="match status" value="1"/>
</dbReference>
<keyword evidence="3 5" id="KW-0413">Isomerase</keyword>
<dbReference type="SUPFAM" id="SSF74650">
    <property type="entry name" value="Galactose mutarotase-like"/>
    <property type="match status" value="1"/>
</dbReference>
<dbReference type="Gene3D" id="2.70.98.10">
    <property type="match status" value="1"/>
</dbReference>
<gene>
    <name evidence="9" type="primary">mro</name>
    <name evidence="9" type="ORF">RVIR1_00620</name>
</gene>
<evidence type="ECO:0000313" key="10">
    <source>
        <dbReference type="Proteomes" id="UP000282483"/>
    </source>
</evidence>
<proteinExistence type="inferred from homology"/>
<name>A0A2Z5UT40_9COXI</name>
<dbReference type="InterPro" id="IPR047215">
    <property type="entry name" value="Galactose_mutarotase-like"/>
</dbReference>
<dbReference type="Proteomes" id="UP000282483">
    <property type="component" value="Chromosome"/>
</dbReference>
<evidence type="ECO:0000256" key="2">
    <source>
        <dbReference type="ARBA" id="ARBA00006206"/>
    </source>
</evidence>
<dbReference type="GO" id="GO:0006006">
    <property type="term" value="P:glucose metabolic process"/>
    <property type="evidence" value="ECO:0007669"/>
    <property type="project" value="TreeGrafter"/>
</dbReference>
<accession>A0A2Z5UT40</accession>
<organism evidence="9 10">
    <name type="scientific">Candidatus Rickettsiella viridis</name>
    <dbReference type="NCBI Taxonomy" id="676208"/>
    <lineage>
        <taxon>Bacteria</taxon>
        <taxon>Pseudomonadati</taxon>
        <taxon>Pseudomonadota</taxon>
        <taxon>Gammaproteobacteria</taxon>
        <taxon>Legionellales</taxon>
        <taxon>Coxiellaceae</taxon>
        <taxon>Rickettsiella</taxon>
    </lineage>
</organism>
<dbReference type="UniPathway" id="UPA00242"/>
<feature type="binding site" evidence="8">
    <location>
        <begin position="181"/>
        <end position="183"/>
    </location>
    <ligand>
        <name>beta-D-galactose</name>
        <dbReference type="ChEBI" id="CHEBI:27667"/>
    </ligand>
</feature>
<comment type="catalytic activity">
    <reaction evidence="5">
        <text>alpha-D-glucose = beta-D-glucose</text>
        <dbReference type="Rhea" id="RHEA:10264"/>
        <dbReference type="ChEBI" id="CHEBI:15903"/>
        <dbReference type="ChEBI" id="CHEBI:17925"/>
        <dbReference type="EC" id="5.1.3.3"/>
    </reaction>
</comment>
<feature type="active site" description="Proton acceptor" evidence="6">
    <location>
        <position position="313"/>
    </location>
</feature>
<dbReference type="GO" id="GO:0004034">
    <property type="term" value="F:aldose 1-epimerase activity"/>
    <property type="evidence" value="ECO:0007669"/>
    <property type="project" value="UniProtKB-EC"/>
</dbReference>
<dbReference type="AlphaFoldDB" id="A0A2Z5UT40"/>
<dbReference type="GO" id="GO:0033499">
    <property type="term" value="P:galactose catabolic process via UDP-galactose, Leloir pathway"/>
    <property type="evidence" value="ECO:0007669"/>
    <property type="project" value="TreeGrafter"/>
</dbReference>
<reference evidence="9 10" key="1">
    <citation type="submission" date="2017-03" db="EMBL/GenBank/DDBJ databases">
        <title>The genome sequence of Candidatus Rickettsiella viridis.</title>
        <authorList>
            <person name="Nikoh N."/>
            <person name="Tsuchida T."/>
            <person name="Yamaguchi K."/>
            <person name="Maeda T."/>
            <person name="Shigenobu S."/>
            <person name="Fukatsu T."/>
        </authorList>
    </citation>
    <scope>NUCLEOTIDE SEQUENCE [LARGE SCALE GENOMIC DNA]</scope>
    <source>
        <strain evidence="9 10">Ap-RA04</strain>
    </source>
</reference>
<evidence type="ECO:0000256" key="3">
    <source>
        <dbReference type="ARBA" id="ARBA00023235"/>
    </source>
</evidence>
<evidence type="ECO:0000256" key="8">
    <source>
        <dbReference type="PIRSR" id="PIRSR005096-3"/>
    </source>
</evidence>
<keyword evidence="10" id="KW-1185">Reference proteome</keyword>
<evidence type="ECO:0000256" key="5">
    <source>
        <dbReference type="PIRNR" id="PIRNR005096"/>
    </source>
</evidence>
<dbReference type="InterPro" id="IPR008183">
    <property type="entry name" value="Aldose_1/G6P_1-epimerase"/>
</dbReference>
<evidence type="ECO:0000313" key="9">
    <source>
        <dbReference type="EMBL" id="BBB14604.1"/>
    </source>
</evidence>
<comment type="similarity">
    <text evidence="2 5">Belongs to the aldose epimerase family.</text>
</comment>
<evidence type="ECO:0000256" key="7">
    <source>
        <dbReference type="PIRSR" id="PIRSR005096-2"/>
    </source>
</evidence>
<dbReference type="PIRSF" id="PIRSF005096">
    <property type="entry name" value="GALM"/>
    <property type="match status" value="1"/>
</dbReference>
<dbReference type="PANTHER" id="PTHR10091:SF0">
    <property type="entry name" value="GALACTOSE MUTAROTASE"/>
    <property type="match status" value="1"/>
</dbReference>
<dbReference type="PANTHER" id="PTHR10091">
    <property type="entry name" value="ALDOSE-1-EPIMERASE"/>
    <property type="match status" value="1"/>
</dbReference>
<dbReference type="InterPro" id="IPR011013">
    <property type="entry name" value="Gal_mutarotase_sf_dom"/>
</dbReference>
<feature type="binding site" evidence="7">
    <location>
        <position position="248"/>
    </location>
    <ligand>
        <name>beta-D-galactose</name>
        <dbReference type="ChEBI" id="CHEBI:27667"/>
    </ligand>
</feature>
<comment type="pathway">
    <text evidence="1 5">Carbohydrate metabolism; hexose metabolism.</text>
</comment>
<evidence type="ECO:0000256" key="4">
    <source>
        <dbReference type="ARBA" id="ARBA00023277"/>
    </source>
</evidence>
<evidence type="ECO:0000256" key="6">
    <source>
        <dbReference type="PIRSR" id="PIRSR005096-1"/>
    </source>
</evidence>